<sequence length="327" mass="34754">MRRAGVAGAAVLLLAAALWWAWSRQAVPVAWQGYVDADFVRIGPTQAGLLTGLRVARGDRVRVGQPLFDQDDVAEHAARDQAVRQAEEGARQLANLQGPARDTEIRQAASNLADAEATRDRARADLRRLEAAAPAGAATLQARDAARAAWRSAEARVAGLRAALDQAQAPTGRMEQIRAQAATAGAARAALAIMDWRLAQRHVVAPDAGVIADILAWPGEVLDAGTPVISLLPPDHIVIRLFVPEGMLARIHPGDRVGLACDGCPPGLEGQVDFIAPRAEYTPPLIFSDQSRAKLVYLVQARPRADQAGMLNPGQPVTVSPAWAPAR</sequence>
<dbReference type="Gene3D" id="1.10.287.470">
    <property type="entry name" value="Helix hairpin bin"/>
    <property type="match status" value="1"/>
</dbReference>
<gene>
    <name evidence="4" type="ordered locus">GDI3839</name>
</gene>
<dbReference type="SUPFAM" id="SSF111369">
    <property type="entry name" value="HlyD-like secretion proteins"/>
    <property type="match status" value="1"/>
</dbReference>
<keyword evidence="5" id="KW-1185">Reference proteome</keyword>
<proteinExistence type="predicted"/>
<organism evidence="4 5">
    <name type="scientific">Gluconacetobacter diazotrophicus (strain ATCC 49037 / DSM 5601 / CCUG 37298 / CIP 103539 / LMG 7603 / PAl5)</name>
    <dbReference type="NCBI Taxonomy" id="272568"/>
    <lineage>
        <taxon>Bacteria</taxon>
        <taxon>Pseudomonadati</taxon>
        <taxon>Pseudomonadota</taxon>
        <taxon>Alphaproteobacteria</taxon>
        <taxon>Acetobacterales</taxon>
        <taxon>Acetobacteraceae</taxon>
        <taxon>Gluconacetobacter</taxon>
    </lineage>
</organism>
<dbReference type="Proteomes" id="UP000001176">
    <property type="component" value="Chromosome"/>
</dbReference>
<feature type="coiled-coil region" evidence="3">
    <location>
        <begin position="105"/>
        <end position="132"/>
    </location>
</feature>
<dbReference type="KEGG" id="gdi:GDI3839"/>
<dbReference type="Gene3D" id="2.40.30.170">
    <property type="match status" value="1"/>
</dbReference>
<dbReference type="Gene3D" id="2.40.50.100">
    <property type="match status" value="1"/>
</dbReference>
<dbReference type="PANTHER" id="PTHR32347">
    <property type="entry name" value="EFFLUX SYSTEM COMPONENT YKNX-RELATED"/>
    <property type="match status" value="1"/>
</dbReference>
<evidence type="ECO:0000313" key="4">
    <source>
        <dbReference type="EMBL" id="CAP57782.1"/>
    </source>
</evidence>
<evidence type="ECO:0000256" key="1">
    <source>
        <dbReference type="ARBA" id="ARBA00004196"/>
    </source>
</evidence>
<dbReference type="EMBL" id="AM889285">
    <property type="protein sequence ID" value="CAP57782.1"/>
    <property type="molecule type" value="Genomic_DNA"/>
</dbReference>
<keyword evidence="2 3" id="KW-0175">Coiled coil</keyword>
<protein>
    <submittedName>
        <fullName evidence="4">Putative secretion protein, HlyD-family</fullName>
    </submittedName>
</protein>
<evidence type="ECO:0000313" key="5">
    <source>
        <dbReference type="Proteomes" id="UP000001176"/>
    </source>
</evidence>
<dbReference type="GO" id="GO:0030313">
    <property type="term" value="C:cell envelope"/>
    <property type="evidence" value="ECO:0007669"/>
    <property type="project" value="UniProtKB-SubCell"/>
</dbReference>
<comment type="subcellular location">
    <subcellularLocation>
        <location evidence="1">Cell envelope</location>
    </subcellularLocation>
</comment>
<dbReference type="AlphaFoldDB" id="A9HA20"/>
<dbReference type="PANTHER" id="PTHR32347:SF23">
    <property type="entry name" value="BLL5650 PROTEIN"/>
    <property type="match status" value="1"/>
</dbReference>
<dbReference type="OrthoDB" id="9809385at2"/>
<reference evidence="4 5" key="1">
    <citation type="journal article" date="2009" name="BMC Genomics">
        <title>Complete genome sequence of the sugarcane nitrogen-fixing endophyte Gluconacetobacter diazotrophicus Pal5.</title>
        <authorList>
            <person name="Bertalan M."/>
            <person name="Albano R."/>
            <person name="Padua V."/>
            <person name="Rouws L."/>
            <person name="Rojas C."/>
            <person name="Hemerly A."/>
            <person name="Teixeira K."/>
            <person name="Schwab S."/>
            <person name="Araujo J."/>
            <person name="Oliveira A."/>
            <person name="Franca L."/>
            <person name="Magalhaes V."/>
            <person name="Alqueres S."/>
            <person name="Cardoso A."/>
            <person name="Almeida W."/>
            <person name="Loureiro M.M."/>
            <person name="Nogueira E."/>
            <person name="Cidade D."/>
            <person name="Oliveira D."/>
            <person name="Simao T."/>
            <person name="Macedo J."/>
            <person name="Valadao A."/>
            <person name="Dreschsel M."/>
            <person name="Freitas F."/>
            <person name="Vidal M."/>
            <person name="Guedes H."/>
            <person name="Rodrigues E."/>
            <person name="Meneses C."/>
            <person name="Brioso P."/>
            <person name="Pozzer L."/>
            <person name="Figueiredo D."/>
            <person name="Montano H."/>
            <person name="Junior J."/>
            <person name="Filho G."/>
            <person name="Flores V."/>
            <person name="Ferreira B."/>
            <person name="Branco A."/>
            <person name="Gonzalez P."/>
            <person name="Guillobel H."/>
            <person name="Lemos M."/>
            <person name="Seibel L."/>
            <person name="Macedo J."/>
            <person name="Alves-Ferreira M."/>
            <person name="Sachetto-Martins G."/>
            <person name="Coelho A."/>
            <person name="Santos E."/>
            <person name="Amaral G."/>
            <person name="Neves A."/>
            <person name="Pacheco A.B."/>
            <person name="Carvalho D."/>
            <person name="Lery L."/>
            <person name="Bisch P."/>
            <person name="Rossle S.C."/>
            <person name="Urmenyi T."/>
            <person name="Kruger W.V."/>
            <person name="Martins O."/>
            <person name="Baldani J.I."/>
            <person name="Ferreira P.C."/>
        </authorList>
    </citation>
    <scope>NUCLEOTIDE SEQUENCE [LARGE SCALE GENOMIC DNA]</scope>
    <source>
        <strain evidence="5">ATCC 49037 / DSM 5601 / CCUG 37298 / CIP 103539 / LMG 7603 / PAl5</strain>
    </source>
</reference>
<evidence type="ECO:0000256" key="3">
    <source>
        <dbReference type="SAM" id="Coils"/>
    </source>
</evidence>
<name>A9HA20_GLUDA</name>
<evidence type="ECO:0000256" key="2">
    <source>
        <dbReference type="ARBA" id="ARBA00023054"/>
    </source>
</evidence>
<dbReference type="InterPro" id="IPR050465">
    <property type="entry name" value="UPF0194_transport"/>
</dbReference>
<accession>A9HA20</accession>